<dbReference type="InterPro" id="IPR013601">
    <property type="entry name" value="FAE1_typ3_polyketide_synth"/>
</dbReference>
<keyword evidence="4" id="KW-1133">Transmembrane helix</keyword>
<keyword evidence="4" id="KW-0812">Transmembrane</keyword>
<dbReference type="GO" id="GO:0016020">
    <property type="term" value="C:membrane"/>
    <property type="evidence" value="ECO:0007669"/>
    <property type="project" value="InterPro"/>
</dbReference>
<dbReference type="PIRSF" id="PIRSF036417">
    <property type="entry name" value="3-ktacl-CoA_syn"/>
    <property type="match status" value="1"/>
</dbReference>
<dbReference type="GO" id="GO:0016747">
    <property type="term" value="F:acyltransferase activity, transferring groups other than amino-acyl groups"/>
    <property type="evidence" value="ECO:0007669"/>
    <property type="project" value="InterPro"/>
</dbReference>
<keyword evidence="8" id="KW-1185">Reference proteome</keyword>
<gene>
    <name evidence="7" type="ORF">CVIRNUC_010290</name>
</gene>
<dbReference type="Gene3D" id="3.40.47.10">
    <property type="match status" value="1"/>
</dbReference>
<feature type="transmembrane region" description="Helical" evidence="4">
    <location>
        <begin position="84"/>
        <end position="106"/>
    </location>
</feature>
<feature type="domain" description="Beta-ketoacyl-[acyl-carrier-protein] synthase III C-terminal" evidence="6">
    <location>
        <begin position="416"/>
        <end position="494"/>
    </location>
</feature>
<protein>
    <recommendedName>
        <fullName evidence="3">3-ketoacyl-CoA synthase</fullName>
        <ecNumber evidence="3">2.3.1.-</ecNumber>
    </recommendedName>
</protein>
<comment type="pathway">
    <text evidence="3">Lipid metabolism; fatty acid biosynthesis.</text>
</comment>
<evidence type="ECO:0000313" key="7">
    <source>
        <dbReference type="EMBL" id="CAK0787074.1"/>
    </source>
</evidence>
<dbReference type="InterPro" id="IPR013747">
    <property type="entry name" value="ACP_syn_III_C"/>
</dbReference>
<organism evidence="7 8">
    <name type="scientific">Coccomyxa viridis</name>
    <dbReference type="NCBI Taxonomy" id="1274662"/>
    <lineage>
        <taxon>Eukaryota</taxon>
        <taxon>Viridiplantae</taxon>
        <taxon>Chlorophyta</taxon>
        <taxon>core chlorophytes</taxon>
        <taxon>Trebouxiophyceae</taxon>
        <taxon>Trebouxiophyceae incertae sedis</taxon>
        <taxon>Coccomyxaceae</taxon>
        <taxon>Coccomyxa</taxon>
    </lineage>
</organism>
<evidence type="ECO:0000256" key="4">
    <source>
        <dbReference type="SAM" id="Phobius"/>
    </source>
</evidence>
<keyword evidence="4" id="KW-0472">Membrane</keyword>
<name>A0AAV1IIX6_9CHLO</name>
<feature type="domain" description="FAE" evidence="5">
    <location>
        <begin position="107"/>
        <end position="398"/>
    </location>
</feature>
<dbReference type="PANTHER" id="PTHR31561">
    <property type="entry name" value="3-KETOACYL-COA SYNTHASE"/>
    <property type="match status" value="1"/>
</dbReference>
<evidence type="ECO:0000256" key="1">
    <source>
        <dbReference type="ARBA" id="ARBA00005531"/>
    </source>
</evidence>
<dbReference type="Pfam" id="PF08392">
    <property type="entry name" value="FAE1_CUT1_RppA"/>
    <property type="match status" value="1"/>
</dbReference>
<dbReference type="Proteomes" id="UP001314263">
    <property type="component" value="Unassembled WGS sequence"/>
</dbReference>
<dbReference type="SUPFAM" id="SSF53901">
    <property type="entry name" value="Thiolase-like"/>
    <property type="match status" value="2"/>
</dbReference>
<feature type="transmembrane region" description="Helical" evidence="4">
    <location>
        <begin position="246"/>
        <end position="264"/>
    </location>
</feature>
<sequence>MGKGESGGLQGQEIAREISRMPDETKAKLMAVGKKTLHFTCSNFPALVMLPLAAWTYGKVNGMHKNGDLQRHWTAFQSQEYNVVGWQLLALSAVVAALVALAFSFIRPRKGSTYLIDFYCLRPPNRLQSRLEDMKIGYRLPENNYSQQAIDFMDKVLDISGLGDATFLSDDVVLGRDAKVKVTWEGARKETETCLNVCIQHVLNRTGIKAKQIDGLIVNCSAFNPTPSLSAAVVNHFKMRQDVRTYNLSGMGCAASVIGIDLAMELLANNKNMRIIIAGTENILWNLYNGNQRSMLITNCIFRLGGVALMLSNHPADMKMAKYKLKHMVRTHMGSSDEAYNAVMQKEDDEGILGVKIGKELMHAAGATLQANVTRLAPKVLPVSEMLIFAGNMVCRKLLKMNMKPYLPDFSLAFEHFAIHPGGKTVIGEVSKKLKLREEQKLPMVVPFERYGNTSSSSTWYAWSYIETFQGVKKGDRVWQLGFGSGFKCCSAVWVSCKKNDEKHDAWTDTESYP</sequence>
<comment type="caution">
    <text evidence="7">The sequence shown here is derived from an EMBL/GenBank/DDBJ whole genome shotgun (WGS) entry which is preliminary data.</text>
</comment>
<evidence type="ECO:0000259" key="6">
    <source>
        <dbReference type="Pfam" id="PF08541"/>
    </source>
</evidence>
<reference evidence="7 8" key="1">
    <citation type="submission" date="2023-10" db="EMBL/GenBank/DDBJ databases">
        <authorList>
            <person name="Maclean D."/>
            <person name="Macfadyen A."/>
        </authorList>
    </citation>
    <scope>NUCLEOTIDE SEQUENCE [LARGE SCALE GENOMIC DNA]</scope>
</reference>
<accession>A0AAV1IIX6</accession>
<dbReference type="Pfam" id="PF08541">
    <property type="entry name" value="ACP_syn_III_C"/>
    <property type="match status" value="1"/>
</dbReference>
<dbReference type="EMBL" id="CAUYUE010000016">
    <property type="protein sequence ID" value="CAK0787074.1"/>
    <property type="molecule type" value="Genomic_DNA"/>
</dbReference>
<keyword evidence="2 3" id="KW-0808">Transferase</keyword>
<dbReference type="InterPro" id="IPR012392">
    <property type="entry name" value="3-ktacl-CoA_syn"/>
</dbReference>
<dbReference type="InterPro" id="IPR016039">
    <property type="entry name" value="Thiolase-like"/>
</dbReference>
<comment type="similarity">
    <text evidence="1 3">Belongs to the thiolase-like superfamily. Chalcone/stilbene synthases family.</text>
</comment>
<feature type="transmembrane region" description="Helical" evidence="4">
    <location>
        <begin position="36"/>
        <end position="57"/>
    </location>
</feature>
<evidence type="ECO:0000256" key="3">
    <source>
        <dbReference type="PIRNR" id="PIRNR036417"/>
    </source>
</evidence>
<keyword evidence="3" id="KW-0012">Acyltransferase</keyword>
<evidence type="ECO:0000256" key="2">
    <source>
        <dbReference type="ARBA" id="ARBA00022679"/>
    </source>
</evidence>
<dbReference type="CDD" id="cd00831">
    <property type="entry name" value="CHS_like"/>
    <property type="match status" value="1"/>
</dbReference>
<proteinExistence type="inferred from homology"/>
<dbReference type="GO" id="GO:0006633">
    <property type="term" value="P:fatty acid biosynthetic process"/>
    <property type="evidence" value="ECO:0007669"/>
    <property type="project" value="InterPro"/>
</dbReference>
<dbReference type="AlphaFoldDB" id="A0AAV1IIX6"/>
<evidence type="ECO:0000313" key="8">
    <source>
        <dbReference type="Proteomes" id="UP001314263"/>
    </source>
</evidence>
<dbReference type="EC" id="2.3.1.-" evidence="3"/>
<evidence type="ECO:0000259" key="5">
    <source>
        <dbReference type="Pfam" id="PF08392"/>
    </source>
</evidence>